<keyword evidence="3" id="KW-1185">Reference proteome</keyword>
<evidence type="ECO:0000313" key="2">
    <source>
        <dbReference type="EMBL" id="MFC7079618.1"/>
    </source>
</evidence>
<name>A0ABD5WP50_9EURY</name>
<sequence length="84" mass="8914">MSTIAQLGVPAEAFALRETLPRVPDVEVEAERVVAHDEERVMPFVWAAGTSTPSRTPSPTNSTSPIRRSPSDSCGDTATSSPTC</sequence>
<evidence type="ECO:0000256" key="1">
    <source>
        <dbReference type="SAM" id="MobiDB-lite"/>
    </source>
</evidence>
<dbReference type="RefSeq" id="WP_276279303.1">
    <property type="nucleotide sequence ID" value="NZ_CP119809.1"/>
</dbReference>
<feature type="compositionally biased region" description="Low complexity" evidence="1">
    <location>
        <begin position="50"/>
        <end position="68"/>
    </location>
</feature>
<feature type="region of interest" description="Disordered" evidence="1">
    <location>
        <begin position="45"/>
        <end position="84"/>
    </location>
</feature>
<reference evidence="2 3" key="1">
    <citation type="journal article" date="2019" name="Int. J. Syst. Evol. Microbiol.">
        <title>The Global Catalogue of Microorganisms (GCM) 10K type strain sequencing project: providing services to taxonomists for standard genome sequencing and annotation.</title>
        <authorList>
            <consortium name="The Broad Institute Genomics Platform"/>
            <consortium name="The Broad Institute Genome Sequencing Center for Infectious Disease"/>
            <person name="Wu L."/>
            <person name="Ma J."/>
        </authorList>
    </citation>
    <scope>NUCLEOTIDE SEQUENCE [LARGE SCALE GENOMIC DNA]</scope>
    <source>
        <strain evidence="2 3">DT72</strain>
    </source>
</reference>
<proteinExistence type="predicted"/>
<gene>
    <name evidence="2" type="ORF">ACFQJ6_05160</name>
</gene>
<dbReference type="AlphaFoldDB" id="A0ABD5WP50"/>
<feature type="compositionally biased region" description="Polar residues" evidence="1">
    <location>
        <begin position="72"/>
        <end position="84"/>
    </location>
</feature>
<dbReference type="GeneID" id="79303867"/>
<organism evidence="2 3">
    <name type="scientific">Halorussus caseinilyticus</name>
    <dbReference type="NCBI Taxonomy" id="3034025"/>
    <lineage>
        <taxon>Archaea</taxon>
        <taxon>Methanobacteriati</taxon>
        <taxon>Methanobacteriota</taxon>
        <taxon>Stenosarchaea group</taxon>
        <taxon>Halobacteria</taxon>
        <taxon>Halobacteriales</taxon>
        <taxon>Haladaptataceae</taxon>
        <taxon>Halorussus</taxon>
    </lineage>
</organism>
<evidence type="ECO:0000313" key="3">
    <source>
        <dbReference type="Proteomes" id="UP001596407"/>
    </source>
</evidence>
<protein>
    <submittedName>
        <fullName evidence="2">Uncharacterized protein</fullName>
    </submittedName>
</protein>
<dbReference type="Proteomes" id="UP001596407">
    <property type="component" value="Unassembled WGS sequence"/>
</dbReference>
<comment type="caution">
    <text evidence="2">The sequence shown here is derived from an EMBL/GenBank/DDBJ whole genome shotgun (WGS) entry which is preliminary data.</text>
</comment>
<accession>A0ABD5WP50</accession>
<dbReference type="EMBL" id="JBHSZH010000005">
    <property type="protein sequence ID" value="MFC7079618.1"/>
    <property type="molecule type" value="Genomic_DNA"/>
</dbReference>